<protein>
    <recommendedName>
        <fullName evidence="8">Apolipoprotein N-acyltransferase</fullName>
        <shortName evidence="8">ALP N-acyltransferase</shortName>
        <ecNumber evidence="8">2.3.1.269</ecNumber>
    </recommendedName>
</protein>
<organism evidence="10 11">
    <name type="scientific">Arachnia propionica</name>
    <dbReference type="NCBI Taxonomy" id="1750"/>
    <lineage>
        <taxon>Bacteria</taxon>
        <taxon>Bacillati</taxon>
        <taxon>Actinomycetota</taxon>
        <taxon>Actinomycetes</taxon>
        <taxon>Propionibacteriales</taxon>
        <taxon>Propionibacteriaceae</taxon>
        <taxon>Arachnia</taxon>
    </lineage>
</organism>
<keyword evidence="6 8" id="KW-0472">Membrane</keyword>
<dbReference type="SUPFAM" id="SSF56317">
    <property type="entry name" value="Carbon-nitrogen hydrolase"/>
    <property type="match status" value="1"/>
</dbReference>
<dbReference type="InterPro" id="IPR036526">
    <property type="entry name" value="C-N_Hydrolase_sf"/>
</dbReference>
<keyword evidence="7 8" id="KW-0012">Acyltransferase</keyword>
<feature type="transmembrane region" description="Helical" evidence="8">
    <location>
        <begin position="102"/>
        <end position="120"/>
    </location>
</feature>
<accession>A0A3P1TCG7</accession>
<feature type="transmembrane region" description="Helical" evidence="8">
    <location>
        <begin position="47"/>
        <end position="66"/>
    </location>
</feature>
<comment type="similarity">
    <text evidence="8">Belongs to the CN hydrolase family. Apolipoprotein N-acyltransferase subfamily.</text>
</comment>
<dbReference type="GO" id="GO:0005886">
    <property type="term" value="C:plasma membrane"/>
    <property type="evidence" value="ECO:0007669"/>
    <property type="project" value="UniProtKB-SubCell"/>
</dbReference>
<comment type="function">
    <text evidence="8">Catalyzes the phospholipid dependent N-acylation of the N-terminal cysteine of apolipoprotein, the last step in lipoprotein maturation.</text>
</comment>
<evidence type="ECO:0000256" key="2">
    <source>
        <dbReference type="ARBA" id="ARBA00022475"/>
    </source>
</evidence>
<reference evidence="10 11" key="1">
    <citation type="submission" date="2018-11" db="EMBL/GenBank/DDBJ databases">
        <title>Genomes From Bacteria Associated with the Canine Oral Cavity: a Test Case for Automated Genome-Based Taxonomic Assignment.</title>
        <authorList>
            <person name="Coil D.A."/>
            <person name="Jospin G."/>
            <person name="Darling A.E."/>
            <person name="Wallis C."/>
            <person name="Davis I.J."/>
            <person name="Harris S."/>
            <person name="Eisen J.A."/>
            <person name="Holcombe L.J."/>
            <person name="O'Flynn C."/>
        </authorList>
    </citation>
    <scope>NUCLEOTIDE SEQUENCE [LARGE SCALE GENOMIC DNA]</scope>
    <source>
        <strain evidence="10 11">OH887_COT-365</strain>
    </source>
</reference>
<proteinExistence type="inferred from homology"/>
<evidence type="ECO:0000259" key="9">
    <source>
        <dbReference type="PROSITE" id="PS50263"/>
    </source>
</evidence>
<comment type="caution">
    <text evidence="10">The sequence shown here is derived from an EMBL/GenBank/DDBJ whole genome shotgun (WGS) entry which is preliminary data.</text>
</comment>
<evidence type="ECO:0000256" key="7">
    <source>
        <dbReference type="ARBA" id="ARBA00023315"/>
    </source>
</evidence>
<evidence type="ECO:0000256" key="6">
    <source>
        <dbReference type="ARBA" id="ARBA00023136"/>
    </source>
</evidence>
<dbReference type="InterPro" id="IPR045378">
    <property type="entry name" value="LNT_N"/>
</dbReference>
<evidence type="ECO:0000256" key="5">
    <source>
        <dbReference type="ARBA" id="ARBA00022989"/>
    </source>
</evidence>
<keyword evidence="10" id="KW-0449">Lipoprotein</keyword>
<dbReference type="InterPro" id="IPR004563">
    <property type="entry name" value="Apolipo_AcylTrfase"/>
</dbReference>
<dbReference type="Gene3D" id="3.60.110.10">
    <property type="entry name" value="Carbon-nitrogen hydrolase"/>
    <property type="match status" value="1"/>
</dbReference>
<comment type="pathway">
    <text evidence="8">Protein modification; lipoprotein biosynthesis (N-acyl transfer).</text>
</comment>
<comment type="subcellular location">
    <subcellularLocation>
        <location evidence="1 8">Cell membrane</location>
        <topology evidence="1 8">Multi-pass membrane protein</topology>
    </subcellularLocation>
</comment>
<evidence type="ECO:0000313" key="11">
    <source>
        <dbReference type="Proteomes" id="UP000280819"/>
    </source>
</evidence>
<dbReference type="UniPathway" id="UPA00666"/>
<sequence>MLRLILALVAGGLLALGFQPWNLWPLPIIGIALLTGVVAGRPVRASFGLGLAAGLVLNYLCIWWVSVQSGPAIHALIAVMACWVGLAAGLTTVLLRLKGAILLVPTAWVCVEFGAGTFPFRGFPWLRLGHTTIDQPMAGWLPLVATPGVTWLVAFVGCLLLRMVTTRSRLAPALTIAGVFAVGGLMTLRPVEQPEDHVVVGMVQGNVALDLDTGYIAATGATPNHLSETVFLLAEARSRGVGLDFILWAENSTDRDPLLHGPTRRQVEWSARLAEVPLFIGAVMAGPQEGTRQTVSLWWTPEEGITDRYAKRNLAPFGEWVPYRDLLEPVFPDVARVGAQSVPGATTGVLEVSTAHRPALRVGTVICYELAYDKTVAELSWHGAQVLVAQSTTHNFTGTSEPLQQMTINRVRAAELGREFVASTLNGYSGLIDVRGRVHEPTVEGTAAHRILSLPLREGTTPAVFLGVVIQGLCAVLAVGAALHAIGNSSTLEAPSTRKEPR</sequence>
<feature type="transmembrane region" description="Helical" evidence="8">
    <location>
        <begin position="140"/>
        <end position="161"/>
    </location>
</feature>
<evidence type="ECO:0000313" key="10">
    <source>
        <dbReference type="EMBL" id="RRD07152.1"/>
    </source>
</evidence>
<feature type="transmembrane region" description="Helical" evidence="8">
    <location>
        <begin position="25"/>
        <end position="40"/>
    </location>
</feature>
<dbReference type="InterPro" id="IPR003010">
    <property type="entry name" value="C-N_Hydrolase"/>
</dbReference>
<comment type="catalytic activity">
    <reaction evidence="8">
        <text>N-terminal S-1,2-diacyl-sn-glyceryl-L-cysteinyl-[lipoprotein] + a glycerophospholipid = N-acyl-S-1,2-diacyl-sn-glyceryl-L-cysteinyl-[lipoprotein] + a 2-acyl-sn-glycero-3-phospholipid + H(+)</text>
        <dbReference type="Rhea" id="RHEA:48228"/>
        <dbReference type="Rhea" id="RHEA-COMP:14681"/>
        <dbReference type="Rhea" id="RHEA-COMP:14684"/>
        <dbReference type="ChEBI" id="CHEBI:15378"/>
        <dbReference type="ChEBI" id="CHEBI:136912"/>
        <dbReference type="ChEBI" id="CHEBI:140656"/>
        <dbReference type="ChEBI" id="CHEBI:140657"/>
        <dbReference type="ChEBI" id="CHEBI:140660"/>
        <dbReference type="EC" id="2.3.1.269"/>
    </reaction>
</comment>
<dbReference type="PROSITE" id="PS50263">
    <property type="entry name" value="CN_HYDROLASE"/>
    <property type="match status" value="1"/>
</dbReference>
<dbReference type="OrthoDB" id="9804277at2"/>
<dbReference type="GO" id="GO:0016410">
    <property type="term" value="F:N-acyltransferase activity"/>
    <property type="evidence" value="ECO:0007669"/>
    <property type="project" value="UniProtKB-UniRule"/>
</dbReference>
<dbReference type="NCBIfam" id="TIGR00546">
    <property type="entry name" value="lnt"/>
    <property type="match status" value="1"/>
</dbReference>
<dbReference type="CDD" id="cd07571">
    <property type="entry name" value="ALP_N-acyl_transferase"/>
    <property type="match status" value="1"/>
</dbReference>
<dbReference type="Pfam" id="PF00795">
    <property type="entry name" value="CN_hydrolase"/>
    <property type="match status" value="1"/>
</dbReference>
<dbReference type="Proteomes" id="UP000280819">
    <property type="component" value="Unassembled WGS sequence"/>
</dbReference>
<dbReference type="PANTHER" id="PTHR38686">
    <property type="entry name" value="APOLIPOPROTEIN N-ACYLTRANSFERASE"/>
    <property type="match status" value="1"/>
</dbReference>
<keyword evidence="4 8" id="KW-0812">Transmembrane</keyword>
<feature type="transmembrane region" description="Helical" evidence="8">
    <location>
        <begin position="72"/>
        <end position="95"/>
    </location>
</feature>
<evidence type="ECO:0000256" key="3">
    <source>
        <dbReference type="ARBA" id="ARBA00022679"/>
    </source>
</evidence>
<keyword evidence="3 8" id="KW-0808">Transferase</keyword>
<dbReference type="Pfam" id="PF20154">
    <property type="entry name" value="LNT_N"/>
    <property type="match status" value="1"/>
</dbReference>
<dbReference type="EC" id="2.3.1.269" evidence="8"/>
<evidence type="ECO:0000256" key="1">
    <source>
        <dbReference type="ARBA" id="ARBA00004651"/>
    </source>
</evidence>
<dbReference type="RefSeq" id="WP_124841987.1">
    <property type="nucleotide sequence ID" value="NZ_JAUNKP010000001.1"/>
</dbReference>
<dbReference type="GO" id="GO:0042158">
    <property type="term" value="P:lipoprotein biosynthetic process"/>
    <property type="evidence" value="ECO:0007669"/>
    <property type="project" value="UniProtKB-UniRule"/>
</dbReference>
<dbReference type="EMBL" id="RQZG01000001">
    <property type="protein sequence ID" value="RRD07152.1"/>
    <property type="molecule type" value="Genomic_DNA"/>
</dbReference>
<dbReference type="PANTHER" id="PTHR38686:SF1">
    <property type="entry name" value="APOLIPOPROTEIN N-ACYLTRANSFERASE"/>
    <property type="match status" value="1"/>
</dbReference>
<dbReference type="AlphaFoldDB" id="A0A3P1TCG7"/>
<gene>
    <name evidence="8 10" type="primary">lnt</name>
    <name evidence="10" type="ORF">EII34_01315</name>
</gene>
<feature type="transmembrane region" description="Helical" evidence="8">
    <location>
        <begin position="463"/>
        <end position="486"/>
    </location>
</feature>
<evidence type="ECO:0000256" key="8">
    <source>
        <dbReference type="HAMAP-Rule" id="MF_01148"/>
    </source>
</evidence>
<name>A0A3P1TCG7_9ACTN</name>
<keyword evidence="5 8" id="KW-1133">Transmembrane helix</keyword>
<evidence type="ECO:0000256" key="4">
    <source>
        <dbReference type="ARBA" id="ARBA00022692"/>
    </source>
</evidence>
<keyword evidence="2 8" id="KW-1003">Cell membrane</keyword>
<dbReference type="HAMAP" id="MF_01148">
    <property type="entry name" value="Lnt"/>
    <property type="match status" value="1"/>
</dbReference>
<feature type="domain" description="CN hydrolase" evidence="9">
    <location>
        <begin position="198"/>
        <end position="456"/>
    </location>
</feature>